<dbReference type="PANTHER" id="PTHR33885">
    <property type="entry name" value="PHAGE SHOCK PROTEIN C"/>
    <property type="match status" value="1"/>
</dbReference>
<comment type="subcellular location">
    <subcellularLocation>
        <location evidence="1">Cell membrane</location>
        <topology evidence="1">Single-pass membrane protein</topology>
    </subcellularLocation>
</comment>
<dbReference type="OrthoDB" id="7359894at2"/>
<evidence type="ECO:0000256" key="2">
    <source>
        <dbReference type="ARBA" id="ARBA00022475"/>
    </source>
</evidence>
<dbReference type="EMBL" id="FOPJ01000004">
    <property type="protein sequence ID" value="SFG42689.1"/>
    <property type="molecule type" value="Genomic_DNA"/>
</dbReference>
<feature type="domain" description="Phage shock protein PspC N-terminal" evidence="7">
    <location>
        <begin position="12"/>
        <end position="68"/>
    </location>
</feature>
<evidence type="ECO:0000259" key="7">
    <source>
        <dbReference type="Pfam" id="PF04024"/>
    </source>
</evidence>
<sequence>MSLNDYNAYPQRRLHRSRSNRMIAGICGGLAETYGWDATLVRIAVLLSCLLPGPQALIYFIAWFIIPKD</sequence>
<reference evidence="8 9" key="1">
    <citation type="submission" date="2016-10" db="EMBL/GenBank/DDBJ databases">
        <authorList>
            <person name="de Groot N.N."/>
        </authorList>
    </citation>
    <scope>NUCLEOTIDE SEQUENCE [LARGE SCALE GENOMIC DNA]</scope>
    <source>
        <strain>J11</strain>
        <strain evidence="9">PG 39</strain>
    </source>
</reference>
<gene>
    <name evidence="8" type="ORF">SAMN05660282_00835</name>
</gene>
<dbReference type="InterPro" id="IPR007168">
    <property type="entry name" value="Phageshock_PspC_N"/>
</dbReference>
<keyword evidence="9" id="KW-1185">Reference proteome</keyword>
<evidence type="ECO:0000256" key="6">
    <source>
        <dbReference type="SAM" id="Phobius"/>
    </source>
</evidence>
<keyword evidence="5 6" id="KW-0472">Membrane</keyword>
<protein>
    <submittedName>
        <fullName evidence="8">Phage shock protein C (PspC) family protein</fullName>
    </submittedName>
</protein>
<name>A0A1I2RT34_9CORY</name>
<dbReference type="GO" id="GO:0005886">
    <property type="term" value="C:plasma membrane"/>
    <property type="evidence" value="ECO:0007669"/>
    <property type="project" value="UniProtKB-SubCell"/>
</dbReference>
<evidence type="ECO:0000313" key="8">
    <source>
        <dbReference type="EMBL" id="SFG42689.1"/>
    </source>
</evidence>
<proteinExistence type="predicted"/>
<keyword evidence="2" id="KW-1003">Cell membrane</keyword>
<keyword evidence="4 6" id="KW-1133">Transmembrane helix</keyword>
<evidence type="ECO:0000256" key="3">
    <source>
        <dbReference type="ARBA" id="ARBA00022692"/>
    </source>
</evidence>
<feature type="transmembrane region" description="Helical" evidence="6">
    <location>
        <begin position="43"/>
        <end position="66"/>
    </location>
</feature>
<dbReference type="STRING" id="185761.SAMN05660282_00835"/>
<evidence type="ECO:0000256" key="1">
    <source>
        <dbReference type="ARBA" id="ARBA00004162"/>
    </source>
</evidence>
<evidence type="ECO:0000256" key="5">
    <source>
        <dbReference type="ARBA" id="ARBA00023136"/>
    </source>
</evidence>
<dbReference type="PANTHER" id="PTHR33885:SF3">
    <property type="entry name" value="PHAGE SHOCK PROTEIN C"/>
    <property type="match status" value="1"/>
</dbReference>
<dbReference type="Pfam" id="PF04024">
    <property type="entry name" value="PspC"/>
    <property type="match status" value="1"/>
</dbReference>
<dbReference type="AlphaFoldDB" id="A0A1I2RT34"/>
<accession>A0A1I2RT34</accession>
<dbReference type="RefSeq" id="WP_092284758.1">
    <property type="nucleotide sequence ID" value="NZ_FOPJ01000004.1"/>
</dbReference>
<evidence type="ECO:0000313" key="9">
    <source>
        <dbReference type="Proteomes" id="UP000199065"/>
    </source>
</evidence>
<evidence type="ECO:0000256" key="4">
    <source>
        <dbReference type="ARBA" id="ARBA00022989"/>
    </source>
</evidence>
<organism evidence="8 9">
    <name type="scientific">Corynebacterium spheniscorum</name>
    <dbReference type="NCBI Taxonomy" id="185761"/>
    <lineage>
        <taxon>Bacteria</taxon>
        <taxon>Bacillati</taxon>
        <taxon>Actinomycetota</taxon>
        <taxon>Actinomycetes</taxon>
        <taxon>Mycobacteriales</taxon>
        <taxon>Corynebacteriaceae</taxon>
        <taxon>Corynebacterium</taxon>
    </lineage>
</organism>
<dbReference type="Proteomes" id="UP000199065">
    <property type="component" value="Unassembled WGS sequence"/>
</dbReference>
<dbReference type="InterPro" id="IPR052027">
    <property type="entry name" value="PspC"/>
</dbReference>
<keyword evidence="3 6" id="KW-0812">Transmembrane</keyword>